<proteinExistence type="inferred from homology"/>
<evidence type="ECO:0000256" key="1">
    <source>
        <dbReference type="ARBA" id="ARBA00000852"/>
    </source>
</evidence>
<dbReference type="InterPro" id="IPR013216">
    <property type="entry name" value="Methyltransf_11"/>
</dbReference>
<sequence length="304" mass="34139">MSVPPSQQQTKMSTGAIDKSAARRSFERAASSYDAAALLQREVGARLLERLDYVRLQPATVLDLGCGTGLALNDLCRRYRNARVIGLDFATGMLTRARRCGHWRNRPRALCADIDRLPLADNSVDLVFSNATLQWSNDLSACFSELYRVLRPKGLLMFTTFGPDTLIELRRAWAEADGGEHVVPFMDMHDIGDMLVRTRFADPVMDCERLTLTYSEVTDLMADMKSLGTQNRLHSRQRGLTGRERLRRMTAAYERQRQDGRLPSTWEVIYGQAWMAAEKVPAQQLTDQGVAIPVSAIGRRPMSG</sequence>
<comment type="catalytic activity">
    <reaction evidence="1 8">
        <text>malonyl-[ACP] + S-adenosyl-L-methionine = malonyl-[ACP] methyl ester + S-adenosyl-L-homocysteine</text>
        <dbReference type="Rhea" id="RHEA:17105"/>
        <dbReference type="Rhea" id="RHEA-COMP:9623"/>
        <dbReference type="Rhea" id="RHEA-COMP:9954"/>
        <dbReference type="ChEBI" id="CHEBI:57856"/>
        <dbReference type="ChEBI" id="CHEBI:59789"/>
        <dbReference type="ChEBI" id="CHEBI:78449"/>
        <dbReference type="ChEBI" id="CHEBI:78845"/>
        <dbReference type="EC" id="2.1.1.197"/>
    </reaction>
</comment>
<dbReference type="InterPro" id="IPR050602">
    <property type="entry name" value="Malonyl-ACP_OMT"/>
</dbReference>
<evidence type="ECO:0000256" key="8">
    <source>
        <dbReference type="HAMAP-Rule" id="MF_00835"/>
    </source>
</evidence>
<dbReference type="HOGENOM" id="CLU_046586_2_2_6"/>
<dbReference type="SUPFAM" id="SSF53335">
    <property type="entry name" value="S-adenosyl-L-methionine-dependent methyltransferases"/>
    <property type="match status" value="1"/>
</dbReference>
<evidence type="ECO:0000256" key="6">
    <source>
        <dbReference type="ARBA" id="ARBA00022691"/>
    </source>
</evidence>
<dbReference type="Gene3D" id="3.40.50.150">
    <property type="entry name" value="Vaccinia Virus protein VP39"/>
    <property type="match status" value="1"/>
</dbReference>
<comment type="function">
    <text evidence="8">Converts the free carboxyl group of a malonyl-thioester to its methyl ester by transfer of a methyl group from S-adenosyl-L-methionine (SAM). It allows to synthesize pimeloyl-ACP via the fatty acid synthetic pathway.</text>
</comment>
<dbReference type="STRING" id="631362.Thi970DRAFT_00977"/>
<dbReference type="CDD" id="cd02440">
    <property type="entry name" value="AdoMet_MTases"/>
    <property type="match status" value="1"/>
</dbReference>
<comment type="pathway">
    <text evidence="2 8">Cofactor biosynthesis; biotin biosynthesis.</text>
</comment>
<evidence type="ECO:0000256" key="3">
    <source>
        <dbReference type="ARBA" id="ARBA00012327"/>
    </source>
</evidence>
<dbReference type="GO" id="GO:0009102">
    <property type="term" value="P:biotin biosynthetic process"/>
    <property type="evidence" value="ECO:0007669"/>
    <property type="project" value="UniProtKB-UniRule"/>
</dbReference>
<keyword evidence="4 8" id="KW-0489">Methyltransferase</keyword>
<accession>H8YXZ1</accession>
<dbReference type="InterPro" id="IPR011814">
    <property type="entry name" value="BioC"/>
</dbReference>
<dbReference type="GO" id="GO:0032259">
    <property type="term" value="P:methylation"/>
    <property type="evidence" value="ECO:0007669"/>
    <property type="project" value="UniProtKB-KW"/>
</dbReference>
<evidence type="ECO:0000256" key="7">
    <source>
        <dbReference type="ARBA" id="ARBA00022756"/>
    </source>
</evidence>
<organism evidence="10 11">
    <name type="scientific">Thiorhodovibrio frisius</name>
    <dbReference type="NCBI Taxonomy" id="631362"/>
    <lineage>
        <taxon>Bacteria</taxon>
        <taxon>Pseudomonadati</taxon>
        <taxon>Pseudomonadota</taxon>
        <taxon>Gammaproteobacteria</taxon>
        <taxon>Chromatiales</taxon>
        <taxon>Chromatiaceae</taxon>
        <taxon>Thiorhodovibrio</taxon>
    </lineage>
</organism>
<dbReference type="PANTHER" id="PTHR13090:SF1">
    <property type="entry name" value="ARGININE-HYDROXYLASE NDUFAF5, MITOCHONDRIAL"/>
    <property type="match status" value="1"/>
</dbReference>
<evidence type="ECO:0000256" key="2">
    <source>
        <dbReference type="ARBA" id="ARBA00004746"/>
    </source>
</evidence>
<feature type="domain" description="Methyltransferase type 11" evidence="9">
    <location>
        <begin position="62"/>
        <end position="158"/>
    </location>
</feature>
<dbReference type="InterPro" id="IPR029063">
    <property type="entry name" value="SAM-dependent_MTases_sf"/>
</dbReference>
<keyword evidence="5 8" id="KW-0808">Transferase</keyword>
<dbReference type="PANTHER" id="PTHR13090">
    <property type="entry name" value="ARGININE-HYDROXYLASE NDUFAF5, MITOCHONDRIAL"/>
    <property type="match status" value="1"/>
</dbReference>
<keyword evidence="11" id="KW-1185">Reference proteome</keyword>
<dbReference type="UniPathway" id="UPA00078"/>
<dbReference type="EC" id="2.1.1.197" evidence="3 8"/>
<evidence type="ECO:0000256" key="5">
    <source>
        <dbReference type="ARBA" id="ARBA00022679"/>
    </source>
</evidence>
<protein>
    <recommendedName>
        <fullName evidence="3 8">Malonyl-[acyl-carrier protein] O-methyltransferase</fullName>
        <shortName evidence="8">Malonyl-ACP O-methyltransferase</shortName>
        <ecNumber evidence="3 8">2.1.1.197</ecNumber>
    </recommendedName>
    <alternativeName>
        <fullName evidence="8">Biotin synthesis protein BioC</fullName>
    </alternativeName>
</protein>
<dbReference type="EMBL" id="JH603168">
    <property type="protein sequence ID" value="EIC23317.1"/>
    <property type="molecule type" value="Genomic_DNA"/>
</dbReference>
<keyword evidence="6 8" id="KW-0949">S-adenosyl-L-methionine</keyword>
<dbReference type="GO" id="GO:0102130">
    <property type="term" value="F:malonyl-CoA methyltransferase activity"/>
    <property type="evidence" value="ECO:0007669"/>
    <property type="project" value="UniProtKB-EC"/>
</dbReference>
<dbReference type="GO" id="GO:0008757">
    <property type="term" value="F:S-adenosylmethionine-dependent methyltransferase activity"/>
    <property type="evidence" value="ECO:0007669"/>
    <property type="project" value="InterPro"/>
</dbReference>
<evidence type="ECO:0000313" key="10">
    <source>
        <dbReference type="EMBL" id="EIC23317.1"/>
    </source>
</evidence>
<dbReference type="AlphaFoldDB" id="H8YXZ1"/>
<evidence type="ECO:0000256" key="4">
    <source>
        <dbReference type="ARBA" id="ARBA00022603"/>
    </source>
</evidence>
<reference evidence="11" key="1">
    <citation type="submission" date="2011-06" db="EMBL/GenBank/DDBJ databases">
        <authorList>
            <consortium name="US DOE Joint Genome Institute (JGI-PGF)"/>
            <person name="Lucas S."/>
            <person name="Han J."/>
            <person name="Lapidus A."/>
            <person name="Cheng J.-F."/>
            <person name="Goodwin L."/>
            <person name="Pitluck S."/>
            <person name="Peters L."/>
            <person name="Land M.L."/>
            <person name="Hauser L."/>
            <person name="Vogl K."/>
            <person name="Liu Z."/>
            <person name="Overmann J."/>
            <person name="Frigaard N.-U."/>
            <person name="Bryant D.A."/>
            <person name="Woyke T.J."/>
        </authorList>
    </citation>
    <scope>NUCLEOTIDE SEQUENCE [LARGE SCALE GENOMIC DNA]</scope>
    <source>
        <strain evidence="11">970</strain>
    </source>
</reference>
<dbReference type="Pfam" id="PF08241">
    <property type="entry name" value="Methyltransf_11"/>
    <property type="match status" value="1"/>
</dbReference>
<evidence type="ECO:0000259" key="9">
    <source>
        <dbReference type="Pfam" id="PF08241"/>
    </source>
</evidence>
<name>H8YXZ1_9GAMM</name>
<dbReference type="NCBIfam" id="TIGR02072">
    <property type="entry name" value="BioC"/>
    <property type="match status" value="1"/>
</dbReference>
<comment type="similarity">
    <text evidence="8">Belongs to the methyltransferase superfamily.</text>
</comment>
<gene>
    <name evidence="8" type="primary">bioC</name>
    <name evidence="10" type="ORF">Thi970DRAFT_00977</name>
</gene>
<dbReference type="Proteomes" id="UP000002964">
    <property type="component" value="Unassembled WGS sequence"/>
</dbReference>
<reference evidence="10 11" key="2">
    <citation type="submission" date="2011-11" db="EMBL/GenBank/DDBJ databases">
        <authorList>
            <consortium name="US DOE Joint Genome Institute"/>
            <person name="Lucas S."/>
            <person name="Han J."/>
            <person name="Lapidus A."/>
            <person name="Cheng J.-F."/>
            <person name="Goodwin L."/>
            <person name="Pitluck S."/>
            <person name="Peters L."/>
            <person name="Ovchinnikova G."/>
            <person name="Zhang X."/>
            <person name="Detter J.C."/>
            <person name="Han C."/>
            <person name="Tapia R."/>
            <person name="Land M."/>
            <person name="Hauser L."/>
            <person name="Kyrpides N."/>
            <person name="Ivanova N."/>
            <person name="Pagani I."/>
            <person name="Vogl K."/>
            <person name="Liu Z."/>
            <person name="Overmann J."/>
            <person name="Frigaard N.-U."/>
            <person name="Bryant D."/>
            <person name="Woyke T."/>
        </authorList>
    </citation>
    <scope>NUCLEOTIDE SEQUENCE [LARGE SCALE GENOMIC DNA]</scope>
    <source>
        <strain evidence="10 11">970</strain>
    </source>
</reference>
<keyword evidence="7 8" id="KW-0093">Biotin biosynthesis</keyword>
<dbReference type="GO" id="GO:0010340">
    <property type="term" value="F:carboxyl-O-methyltransferase activity"/>
    <property type="evidence" value="ECO:0007669"/>
    <property type="project" value="UniProtKB-UniRule"/>
</dbReference>
<evidence type="ECO:0000313" key="11">
    <source>
        <dbReference type="Proteomes" id="UP000002964"/>
    </source>
</evidence>
<dbReference type="eggNOG" id="COG2226">
    <property type="taxonomic scope" value="Bacteria"/>
</dbReference>
<dbReference type="HAMAP" id="MF_00835">
    <property type="entry name" value="BioC"/>
    <property type="match status" value="1"/>
</dbReference>